<dbReference type="Pfam" id="PF17036">
    <property type="entry name" value="CBP_BcsS"/>
    <property type="match status" value="1"/>
</dbReference>
<dbReference type="EMBL" id="JABEPP010000003">
    <property type="protein sequence ID" value="NNM73381.1"/>
    <property type="molecule type" value="Genomic_DNA"/>
</dbReference>
<evidence type="ECO:0000313" key="3">
    <source>
        <dbReference type="Proteomes" id="UP000564885"/>
    </source>
</evidence>
<organism evidence="2 3">
    <name type="scientific">Enterovirga aerilata</name>
    <dbReference type="NCBI Taxonomy" id="2730920"/>
    <lineage>
        <taxon>Bacteria</taxon>
        <taxon>Pseudomonadati</taxon>
        <taxon>Pseudomonadota</taxon>
        <taxon>Alphaproteobacteria</taxon>
        <taxon>Hyphomicrobiales</taxon>
        <taxon>Methylobacteriaceae</taxon>
        <taxon>Enterovirga</taxon>
    </lineage>
</organism>
<reference evidence="2 3" key="1">
    <citation type="submission" date="2020-04" db="EMBL/GenBank/DDBJ databases">
        <title>Enterovirga sp. isolate from soil.</title>
        <authorList>
            <person name="Chea S."/>
            <person name="Kim D.-U."/>
        </authorList>
    </citation>
    <scope>NUCLEOTIDE SEQUENCE [LARGE SCALE GENOMIC DNA]</scope>
    <source>
        <strain evidence="2 3">DB1703</strain>
    </source>
</reference>
<dbReference type="RefSeq" id="WP_171218836.1">
    <property type="nucleotide sequence ID" value="NZ_JABEPP010000003.1"/>
</dbReference>
<feature type="chain" id="PRO_5032874275" evidence="1">
    <location>
        <begin position="29"/>
        <end position="253"/>
    </location>
</feature>
<name>A0A849I7U5_9HYPH</name>
<evidence type="ECO:0000313" key="2">
    <source>
        <dbReference type="EMBL" id="NNM73381.1"/>
    </source>
</evidence>
<proteinExistence type="predicted"/>
<accession>A0A849I7U5</accession>
<gene>
    <name evidence="2" type="primary">bcsS</name>
    <name evidence="2" type="ORF">HJG44_13410</name>
</gene>
<sequence>MRTWRLRRLGFACLALHLAACPWPAAEAADPDRLLFIRAEDQRTVLFGQIDAGRSVFLSAGSKQTLTGPLDRTGFVTMEASGFGITRERVSGPQGELPATRFVTQTSVVVGHQWSFDKLFLAGFLGPEILHEQLTVAGQVYRFSEPRYGAKAQLELWAHPTRDTLLTATIVGSTSNRSLWTRGSAGVRVWADLFAGPEVTAYATQTYQETKLGAHLTGFRLGLVQGRLSGGWMFTDDGRPGAPYLSLAAWIRM</sequence>
<dbReference type="Proteomes" id="UP000564885">
    <property type="component" value="Unassembled WGS sequence"/>
</dbReference>
<protein>
    <submittedName>
        <fullName evidence="2">Cellulose biosynthesis protein BcsS</fullName>
    </submittedName>
</protein>
<feature type="signal peptide" evidence="1">
    <location>
        <begin position="1"/>
        <end position="28"/>
    </location>
</feature>
<dbReference type="AlphaFoldDB" id="A0A849I7U5"/>
<comment type="caution">
    <text evidence="2">The sequence shown here is derived from an EMBL/GenBank/DDBJ whole genome shotgun (WGS) entry which is preliminary data.</text>
</comment>
<keyword evidence="3" id="KW-1185">Reference proteome</keyword>
<evidence type="ECO:0000256" key="1">
    <source>
        <dbReference type="SAM" id="SignalP"/>
    </source>
</evidence>
<dbReference type="InterPro" id="IPR031485">
    <property type="entry name" value="CBP_BcsS"/>
</dbReference>
<keyword evidence="1" id="KW-0732">Signal</keyword>